<dbReference type="STRING" id="946333.A4W93_01965"/>
<keyword evidence="3" id="KW-0812">Transmembrane</keyword>
<reference evidence="6 7" key="1">
    <citation type="submission" date="2016-04" db="EMBL/GenBank/DDBJ databases">
        <title>Complete genome sequence of natural rubber-degrading, novel Gram-negative bacterium, Rhizobacter gummiphilus strain NS21.</title>
        <authorList>
            <person name="Tabata M."/>
            <person name="Kasai D."/>
            <person name="Fukuda M."/>
        </authorList>
    </citation>
    <scope>NUCLEOTIDE SEQUENCE [LARGE SCALE GENOMIC DNA]</scope>
    <source>
        <strain evidence="6 7">NS21</strain>
    </source>
</reference>
<accession>A0A1W6L3M4</accession>
<dbReference type="InterPro" id="IPR001851">
    <property type="entry name" value="ABC_transp_permease"/>
</dbReference>
<dbReference type="KEGG" id="rgu:A4W93_01965"/>
<dbReference type="Proteomes" id="UP000193427">
    <property type="component" value="Chromosome"/>
</dbReference>
<dbReference type="AlphaFoldDB" id="A0A1W6L3M4"/>
<sequence>MADFFSSPLDHRLRKVPALVLLAALVALPWMLQAAGQDFYLGLATRVLIFGLAATSLNLVLGFGGLVSFGHAAFVGAGAYTVAILMQDGIASAWIAWPAAVLVSALLAAAIGAISLRTRGVYFIMITLAFAQMLYYVMTSLKAYGGEDGLSLMSKSLVAEAVDLGDERTFYLLTLAVCALAFLFVQRLLNARFGHTLQGLRENETRMAAIGFPVFRYRLAAFVLAGALAGVAGVLLVNQSGFVSPSLLDWHQSGLLLMMVILGGVGHLYGGLAGAAIFLLLEELLSGYTTHWKFVLGLVLLAVVLLAPNGVMSFRRRR</sequence>
<evidence type="ECO:0000256" key="1">
    <source>
        <dbReference type="ARBA" id="ARBA00004651"/>
    </source>
</evidence>
<dbReference type="InterPro" id="IPR043428">
    <property type="entry name" value="LivM-like"/>
</dbReference>
<evidence type="ECO:0000256" key="4">
    <source>
        <dbReference type="ARBA" id="ARBA00022989"/>
    </source>
</evidence>
<dbReference type="GO" id="GO:0005886">
    <property type="term" value="C:plasma membrane"/>
    <property type="evidence" value="ECO:0007669"/>
    <property type="project" value="UniProtKB-SubCell"/>
</dbReference>
<dbReference type="RefSeq" id="WP_085749027.1">
    <property type="nucleotide sequence ID" value="NZ_BSPR01000012.1"/>
</dbReference>
<keyword evidence="7" id="KW-1185">Reference proteome</keyword>
<gene>
    <name evidence="6" type="ORF">A4W93_01965</name>
</gene>
<dbReference type="Pfam" id="PF02653">
    <property type="entry name" value="BPD_transp_2"/>
    <property type="match status" value="1"/>
</dbReference>
<dbReference type="GO" id="GO:0015658">
    <property type="term" value="F:branched-chain amino acid transmembrane transporter activity"/>
    <property type="evidence" value="ECO:0007669"/>
    <property type="project" value="InterPro"/>
</dbReference>
<dbReference type="EMBL" id="CP015118">
    <property type="protein sequence ID" value="ARN18786.1"/>
    <property type="molecule type" value="Genomic_DNA"/>
</dbReference>
<evidence type="ECO:0000256" key="3">
    <source>
        <dbReference type="ARBA" id="ARBA00022692"/>
    </source>
</evidence>
<organism evidence="6 7">
    <name type="scientific">Piscinibacter gummiphilus</name>
    <dbReference type="NCBI Taxonomy" id="946333"/>
    <lineage>
        <taxon>Bacteria</taxon>
        <taxon>Pseudomonadati</taxon>
        <taxon>Pseudomonadota</taxon>
        <taxon>Betaproteobacteria</taxon>
        <taxon>Burkholderiales</taxon>
        <taxon>Sphaerotilaceae</taxon>
        <taxon>Piscinibacter</taxon>
    </lineage>
</organism>
<dbReference type="CDD" id="cd06581">
    <property type="entry name" value="TM_PBP1_LivM_like"/>
    <property type="match status" value="1"/>
</dbReference>
<comment type="subcellular location">
    <subcellularLocation>
        <location evidence="1">Cell membrane</location>
        <topology evidence="1">Multi-pass membrane protein</topology>
    </subcellularLocation>
</comment>
<keyword evidence="4" id="KW-1133">Transmembrane helix</keyword>
<proteinExistence type="predicted"/>
<dbReference type="OrthoDB" id="8846334at2"/>
<evidence type="ECO:0000313" key="6">
    <source>
        <dbReference type="EMBL" id="ARN18786.1"/>
    </source>
</evidence>
<dbReference type="PANTHER" id="PTHR30482">
    <property type="entry name" value="HIGH-AFFINITY BRANCHED-CHAIN AMINO ACID TRANSPORT SYSTEM PERMEASE"/>
    <property type="match status" value="1"/>
</dbReference>
<evidence type="ECO:0000256" key="5">
    <source>
        <dbReference type="ARBA" id="ARBA00023136"/>
    </source>
</evidence>
<evidence type="ECO:0000256" key="2">
    <source>
        <dbReference type="ARBA" id="ARBA00022475"/>
    </source>
</evidence>
<keyword evidence="2" id="KW-1003">Cell membrane</keyword>
<name>A0A1W6L3M4_9BURK</name>
<keyword evidence="5" id="KW-0472">Membrane</keyword>
<dbReference type="PANTHER" id="PTHR30482:SF17">
    <property type="entry name" value="ABC TRANSPORTER ATP-BINDING PROTEIN"/>
    <property type="match status" value="1"/>
</dbReference>
<evidence type="ECO:0000313" key="7">
    <source>
        <dbReference type="Proteomes" id="UP000193427"/>
    </source>
</evidence>
<protein>
    <submittedName>
        <fullName evidence="6">Branched-chain amino acid ABC transporter permease</fullName>
    </submittedName>
</protein>